<comment type="caution">
    <text evidence="1">The sequence shown here is derived from an EMBL/GenBank/DDBJ whole genome shotgun (WGS) entry which is preliminary data.</text>
</comment>
<evidence type="ECO:0000313" key="1">
    <source>
        <dbReference type="EMBL" id="KAJ0024622.1"/>
    </source>
</evidence>
<evidence type="ECO:0000313" key="2">
    <source>
        <dbReference type="Proteomes" id="UP001163603"/>
    </source>
</evidence>
<organism evidence="1 2">
    <name type="scientific">Pistacia integerrima</name>
    <dbReference type="NCBI Taxonomy" id="434235"/>
    <lineage>
        <taxon>Eukaryota</taxon>
        <taxon>Viridiplantae</taxon>
        <taxon>Streptophyta</taxon>
        <taxon>Embryophyta</taxon>
        <taxon>Tracheophyta</taxon>
        <taxon>Spermatophyta</taxon>
        <taxon>Magnoliopsida</taxon>
        <taxon>eudicotyledons</taxon>
        <taxon>Gunneridae</taxon>
        <taxon>Pentapetalae</taxon>
        <taxon>rosids</taxon>
        <taxon>malvids</taxon>
        <taxon>Sapindales</taxon>
        <taxon>Anacardiaceae</taxon>
        <taxon>Pistacia</taxon>
    </lineage>
</organism>
<accession>A0ACC0XT31</accession>
<keyword evidence="2" id="KW-1185">Reference proteome</keyword>
<name>A0ACC0XT31_9ROSI</name>
<dbReference type="Proteomes" id="UP001163603">
    <property type="component" value="Chromosome 10"/>
</dbReference>
<proteinExistence type="predicted"/>
<protein>
    <submittedName>
        <fullName evidence="1">Uncharacterized protein</fullName>
    </submittedName>
</protein>
<sequence>MYWNLRLFCAMYLSSMVTFSNVNWDSRVVKTKKEKTIEKKKNKSTEIHCCLEKFMAFLGSLQDSLFPGKLSHGLIFFNAAVDPGDSFSLSFYVSLSCLPWKLNEKTNLKK</sequence>
<gene>
    <name evidence="1" type="ORF">Pint_07929</name>
</gene>
<reference evidence="2" key="1">
    <citation type="journal article" date="2023" name="G3 (Bethesda)">
        <title>Genome assembly and association tests identify interacting loci associated with vigor, precocity, and sex in interspecific pistachio rootstocks.</title>
        <authorList>
            <person name="Palmer W."/>
            <person name="Jacygrad E."/>
            <person name="Sagayaradj S."/>
            <person name="Cavanaugh K."/>
            <person name="Han R."/>
            <person name="Bertier L."/>
            <person name="Beede B."/>
            <person name="Kafkas S."/>
            <person name="Golino D."/>
            <person name="Preece J."/>
            <person name="Michelmore R."/>
        </authorList>
    </citation>
    <scope>NUCLEOTIDE SEQUENCE [LARGE SCALE GENOMIC DNA]</scope>
</reference>
<dbReference type="EMBL" id="CM047745">
    <property type="protein sequence ID" value="KAJ0024622.1"/>
    <property type="molecule type" value="Genomic_DNA"/>
</dbReference>